<reference evidence="2" key="1">
    <citation type="journal article" date="2019" name="Int. J. Syst. Evol. Microbiol.">
        <title>The Global Catalogue of Microorganisms (GCM) 10K type strain sequencing project: providing services to taxonomists for standard genome sequencing and annotation.</title>
        <authorList>
            <consortium name="The Broad Institute Genomics Platform"/>
            <consortium name="The Broad Institute Genome Sequencing Center for Infectious Disease"/>
            <person name="Wu L."/>
            <person name="Ma J."/>
        </authorList>
    </citation>
    <scope>NUCLEOTIDE SEQUENCE [LARGE SCALE GENOMIC DNA]</scope>
    <source>
        <strain evidence="2">JCM 4957</strain>
    </source>
</reference>
<keyword evidence="2" id="KW-1185">Reference proteome</keyword>
<sequence length="1052" mass="107110">MSSEIARLAARVAALERQLARTTRTARMAYSSIEDGAIEVYDQDSNLRGSIGMQDDGSVGFIAHNGPPPPTPTAPTVEAALSGFTITWPGTWTDAETAPLDLAEVQIHISATADAEPDTRRPVAAFYTAVGGTVTIATDTYDTMWVRLIAVNTSGAAGEPSNAAQGQARKAVPDDLGNAIIDETKLARGAVTDAALALGAVNSTALADGAVLAEKLAANSVTLGKLANGAVTLGALGGALADSASQRLVDGMGEAAAWQTTDQSTGAAWAHLSGVPDAPTGQTVGEARGFIRLRGTTLVPYEPGVLYRISARIRATAQPASGPDSVYVGVLGIGADKTTLVNRTGADSSNSHYYVAASARSIPTADGWVTIVGYLKDRAASGASGSAGPNNDARSPGYVHEAVRYITPYLWLNYSSMNVSGSAAVMQVDAVAIEVLKTGVVDATNLVSGSVTAAALAADSVIAGKVAADAITGREIAANSVTASEIAAASISTDKLVVAGGTNALSDPSFEGAYTAAIAKNEWSVVSSGNGSAKALRVDATAATTTTRSLALTSLPILSGEQLYLAIDVNASADWAGAALKFYARWLDGTGATVGFGVAQVDIPTRGSWQRLAAMVTAPANTTAATVWVESYQSTAGTVLWDNAVVRPVVPGVQIADGAISTPKLLAGAVTAEKITALAVTAEKIAALAVTTDKLNALAVTADKIAVNAVTATKIAAGAIEATHIKAGAITADKLDADAINGKRISGAVITGSTLQTAASGQRVVISPGNTNAETGSVEFYSGSANEAAPAELNTAIAYGSEGSVSYEIPSVSLSAPRVSGTSQETGLFLQGLVPSYSGSVFNLYANELSGNGVAYINGYGADTSAVGSSIELYVRDAPPDSARSSARLTSSGFAVDRDLSVYGRAQGRGFVTQRTLTTNVTFSSAETAVITTGSVTFKAGRAYRISIWALHSAASASYALYRIRKNTVSGTIYKDQIRVNNLQGSSANAAISIQTILTNTTGSDVTAALCWTGVQGGVAQTWTVAASSSNTAYLLVEDCGSADDYTGQAIT</sequence>
<proteinExistence type="predicted"/>
<gene>
    <name evidence="1" type="ORF">GCM10010384_18090</name>
</gene>
<dbReference type="RefSeq" id="WP_190197189.1">
    <property type="nucleotide sequence ID" value="NZ_BMWE01000004.1"/>
</dbReference>
<evidence type="ECO:0000313" key="2">
    <source>
        <dbReference type="Proteomes" id="UP000653308"/>
    </source>
</evidence>
<protein>
    <recommendedName>
        <fullName evidence="3">CBM-cenC domain-containing protein</fullName>
    </recommendedName>
</protein>
<dbReference type="Proteomes" id="UP000653308">
    <property type="component" value="Unassembled WGS sequence"/>
</dbReference>
<evidence type="ECO:0000313" key="1">
    <source>
        <dbReference type="EMBL" id="GGY12897.1"/>
    </source>
</evidence>
<dbReference type="Gene3D" id="2.60.120.260">
    <property type="entry name" value="Galactose-binding domain-like"/>
    <property type="match status" value="1"/>
</dbReference>
<organism evidence="1 2">
    <name type="scientific">Streptomyces djakartensis</name>
    <dbReference type="NCBI Taxonomy" id="68193"/>
    <lineage>
        <taxon>Bacteria</taxon>
        <taxon>Bacillati</taxon>
        <taxon>Actinomycetota</taxon>
        <taxon>Actinomycetes</taxon>
        <taxon>Kitasatosporales</taxon>
        <taxon>Streptomycetaceae</taxon>
        <taxon>Streptomyces</taxon>
    </lineage>
</organism>
<evidence type="ECO:0008006" key="3">
    <source>
        <dbReference type="Google" id="ProtNLM"/>
    </source>
</evidence>
<name>A0ABQ2ZCZ6_9ACTN</name>
<comment type="caution">
    <text evidence="1">The sequence shown here is derived from an EMBL/GenBank/DDBJ whole genome shotgun (WGS) entry which is preliminary data.</text>
</comment>
<dbReference type="EMBL" id="BMWE01000004">
    <property type="protein sequence ID" value="GGY12897.1"/>
    <property type="molecule type" value="Genomic_DNA"/>
</dbReference>
<accession>A0ABQ2ZCZ6</accession>